<evidence type="ECO:0000313" key="3">
    <source>
        <dbReference type="EMBL" id="CAJ1938054.1"/>
    </source>
</evidence>
<keyword evidence="4" id="KW-1185">Reference proteome</keyword>
<keyword evidence="1" id="KW-0732">Signal</keyword>
<dbReference type="AlphaFoldDB" id="A0AAD2CKZ6"/>
<reference evidence="3" key="1">
    <citation type="submission" date="2023-08" db="EMBL/GenBank/DDBJ databases">
        <authorList>
            <person name="Audoor S."/>
            <person name="Bilcke G."/>
        </authorList>
    </citation>
    <scope>NUCLEOTIDE SEQUENCE</scope>
</reference>
<evidence type="ECO:0000256" key="1">
    <source>
        <dbReference type="SAM" id="SignalP"/>
    </source>
</evidence>
<evidence type="ECO:0000259" key="2">
    <source>
        <dbReference type="Pfam" id="PF11443"/>
    </source>
</evidence>
<protein>
    <recommendedName>
        <fullName evidence="2">DUF2828 domain-containing protein</fullName>
    </recommendedName>
</protein>
<dbReference type="EMBL" id="CAKOGP040000668">
    <property type="protein sequence ID" value="CAJ1938054.1"/>
    <property type="molecule type" value="Genomic_DNA"/>
</dbReference>
<proteinExistence type="predicted"/>
<dbReference type="Proteomes" id="UP001295423">
    <property type="component" value="Unassembled WGS sequence"/>
</dbReference>
<feature type="domain" description="DUF2828" evidence="2">
    <location>
        <begin position="25"/>
        <end position="126"/>
    </location>
</feature>
<organism evidence="3 4">
    <name type="scientific">Cylindrotheca closterium</name>
    <dbReference type="NCBI Taxonomy" id="2856"/>
    <lineage>
        <taxon>Eukaryota</taxon>
        <taxon>Sar</taxon>
        <taxon>Stramenopiles</taxon>
        <taxon>Ochrophyta</taxon>
        <taxon>Bacillariophyta</taxon>
        <taxon>Bacillariophyceae</taxon>
        <taxon>Bacillariophycidae</taxon>
        <taxon>Bacillariales</taxon>
        <taxon>Bacillariaceae</taxon>
        <taxon>Cylindrotheca</taxon>
    </lineage>
</organism>
<dbReference type="InterPro" id="IPR058580">
    <property type="entry name" value="DUF2828"/>
</dbReference>
<feature type="signal peptide" evidence="1">
    <location>
        <begin position="1"/>
        <end position="17"/>
    </location>
</feature>
<name>A0AAD2CKZ6_9STRA</name>
<feature type="chain" id="PRO_5041929584" description="DUF2828 domain-containing protein" evidence="1">
    <location>
        <begin position="18"/>
        <end position="175"/>
    </location>
</feature>
<dbReference type="Pfam" id="PF11443">
    <property type="entry name" value="DUF2828"/>
    <property type="match status" value="1"/>
</dbReference>
<accession>A0AAD2CKZ6</accession>
<sequence length="175" mass="20541">MQMVVWVILALSQLVRGGQPQELVNEILERGDTNEIVRLFVLTFVIRNTRGGKAEKKLSFDAFLHLLKHYPETAKALLPMFVHYGYWKDFLLLMEMAKEHSYYSALRDGVMELMKHQWHKDMSALGKYEMKLRDASRDETATDNLKKWGLASVASVSWPNRFPEKERLWIRRLIS</sequence>
<evidence type="ECO:0000313" key="4">
    <source>
        <dbReference type="Proteomes" id="UP001295423"/>
    </source>
</evidence>
<comment type="caution">
    <text evidence="3">The sequence shown here is derived from an EMBL/GenBank/DDBJ whole genome shotgun (WGS) entry which is preliminary data.</text>
</comment>
<gene>
    <name evidence="3" type="ORF">CYCCA115_LOCUS5951</name>
</gene>